<comment type="caution">
    <text evidence="2">The sequence shown here is derived from an EMBL/GenBank/DDBJ whole genome shotgun (WGS) entry which is preliminary data.</text>
</comment>
<accession>A0AAV4MT81</accession>
<dbReference type="EMBL" id="BPLQ01000828">
    <property type="protein sequence ID" value="GIX75518.1"/>
    <property type="molecule type" value="Genomic_DNA"/>
</dbReference>
<dbReference type="Proteomes" id="UP001054837">
    <property type="component" value="Unassembled WGS sequence"/>
</dbReference>
<organism evidence="2 3">
    <name type="scientific">Caerostris darwini</name>
    <dbReference type="NCBI Taxonomy" id="1538125"/>
    <lineage>
        <taxon>Eukaryota</taxon>
        <taxon>Metazoa</taxon>
        <taxon>Ecdysozoa</taxon>
        <taxon>Arthropoda</taxon>
        <taxon>Chelicerata</taxon>
        <taxon>Arachnida</taxon>
        <taxon>Araneae</taxon>
        <taxon>Araneomorphae</taxon>
        <taxon>Entelegynae</taxon>
        <taxon>Araneoidea</taxon>
        <taxon>Araneidae</taxon>
        <taxon>Caerostris</taxon>
    </lineage>
</organism>
<feature type="region of interest" description="Disordered" evidence="1">
    <location>
        <begin position="91"/>
        <end position="117"/>
    </location>
</feature>
<evidence type="ECO:0000313" key="3">
    <source>
        <dbReference type="Proteomes" id="UP001054837"/>
    </source>
</evidence>
<evidence type="ECO:0008006" key="4">
    <source>
        <dbReference type="Google" id="ProtNLM"/>
    </source>
</evidence>
<proteinExistence type="predicted"/>
<gene>
    <name evidence="2" type="ORF">CDAR_298671</name>
</gene>
<protein>
    <recommendedName>
        <fullName evidence="4">Ndc10 domain-containing protein</fullName>
    </recommendedName>
</protein>
<keyword evidence="3" id="KW-1185">Reference proteome</keyword>
<evidence type="ECO:0000256" key="1">
    <source>
        <dbReference type="SAM" id="MobiDB-lite"/>
    </source>
</evidence>
<reference evidence="2 3" key="1">
    <citation type="submission" date="2021-06" db="EMBL/GenBank/DDBJ databases">
        <title>Caerostris darwini draft genome.</title>
        <authorList>
            <person name="Kono N."/>
            <person name="Arakawa K."/>
        </authorList>
    </citation>
    <scope>NUCLEOTIDE SEQUENCE [LARGE SCALE GENOMIC DNA]</scope>
</reference>
<sequence>MLDTTTLVTAEQLSSNDFLFGHPAPMRLTDPTPEHLLFFEVLLKEATFLMAKVQKHQRASNTIKSPTWEKASMTIEECSRRIRAICTYTGIPASNLPSKKRTVGDKESQGASTPTRS</sequence>
<name>A0AAV4MT81_9ARAC</name>
<evidence type="ECO:0000313" key="2">
    <source>
        <dbReference type="EMBL" id="GIX75518.1"/>
    </source>
</evidence>
<dbReference type="AlphaFoldDB" id="A0AAV4MT81"/>